<proteinExistence type="predicted"/>
<dbReference type="EMBL" id="VSSQ01024662">
    <property type="protein sequence ID" value="MPM72294.1"/>
    <property type="molecule type" value="Genomic_DNA"/>
</dbReference>
<protein>
    <submittedName>
        <fullName evidence="1">Uncharacterized protein</fullName>
    </submittedName>
</protein>
<evidence type="ECO:0000313" key="1">
    <source>
        <dbReference type="EMBL" id="MPM72294.1"/>
    </source>
</evidence>
<comment type="caution">
    <text evidence="1">The sequence shown here is derived from an EMBL/GenBank/DDBJ whole genome shotgun (WGS) entry which is preliminary data.</text>
</comment>
<reference evidence="1" key="1">
    <citation type="submission" date="2019-08" db="EMBL/GenBank/DDBJ databases">
        <authorList>
            <person name="Kucharzyk K."/>
            <person name="Murdoch R.W."/>
            <person name="Higgins S."/>
            <person name="Loffler F."/>
        </authorList>
    </citation>
    <scope>NUCLEOTIDE SEQUENCE</scope>
</reference>
<accession>A0A645C9D8</accession>
<gene>
    <name evidence="1" type="ORF">SDC9_119267</name>
</gene>
<organism evidence="1">
    <name type="scientific">bioreactor metagenome</name>
    <dbReference type="NCBI Taxonomy" id="1076179"/>
    <lineage>
        <taxon>unclassified sequences</taxon>
        <taxon>metagenomes</taxon>
        <taxon>ecological metagenomes</taxon>
    </lineage>
</organism>
<name>A0A645C9D8_9ZZZZ</name>
<sequence>MQTAALEYSGGGITPGAVAGQQAYLLQKSEKELILTPAPFIAAETATLNLARIPGWEKVDRLRLTACDGDGKPIGSAVATPADGMCKLAVDGKAFRYRITRQ</sequence>
<dbReference type="AlphaFoldDB" id="A0A645C9D8"/>